<dbReference type="AlphaFoldDB" id="A0A0D0E968"/>
<keyword evidence="2" id="KW-1185">Reference proteome</keyword>
<dbReference type="EMBL" id="KN825040">
    <property type="protein sequence ID" value="KIK95470.1"/>
    <property type="molecule type" value="Genomic_DNA"/>
</dbReference>
<evidence type="ECO:0000313" key="1">
    <source>
        <dbReference type="EMBL" id="KIK95470.1"/>
    </source>
</evidence>
<dbReference type="InParanoid" id="A0A0D0E968"/>
<protein>
    <submittedName>
        <fullName evidence="1">Uncharacterized protein</fullName>
    </submittedName>
</protein>
<sequence length="111" mass="13076">MHAGVHWLLPGLFVRIQRTHLHDFYVHIARHTHFTHFPHIPSCTFYTCRALPAIYPIPPLMTRVDDITYLSQSHTPLPALSRRYPVVVTFISYCRTDCTYQLRSRMHIFGD</sequence>
<dbReference type="HOGENOM" id="CLU_2159199_0_0_1"/>
<dbReference type="Proteomes" id="UP000054538">
    <property type="component" value="Unassembled WGS sequence"/>
</dbReference>
<proteinExistence type="predicted"/>
<evidence type="ECO:0000313" key="2">
    <source>
        <dbReference type="Proteomes" id="UP000054538"/>
    </source>
</evidence>
<name>A0A0D0E968_9AGAM</name>
<reference evidence="1 2" key="1">
    <citation type="submission" date="2014-04" db="EMBL/GenBank/DDBJ databases">
        <authorList>
            <consortium name="DOE Joint Genome Institute"/>
            <person name="Kuo A."/>
            <person name="Kohler A."/>
            <person name="Jargeat P."/>
            <person name="Nagy L.G."/>
            <person name="Floudas D."/>
            <person name="Copeland A."/>
            <person name="Barry K.W."/>
            <person name="Cichocki N."/>
            <person name="Veneault-Fourrey C."/>
            <person name="LaButti K."/>
            <person name="Lindquist E.A."/>
            <person name="Lipzen A."/>
            <person name="Lundell T."/>
            <person name="Morin E."/>
            <person name="Murat C."/>
            <person name="Sun H."/>
            <person name="Tunlid A."/>
            <person name="Henrissat B."/>
            <person name="Grigoriev I.V."/>
            <person name="Hibbett D.S."/>
            <person name="Martin F."/>
            <person name="Nordberg H.P."/>
            <person name="Cantor M.N."/>
            <person name="Hua S.X."/>
        </authorList>
    </citation>
    <scope>NUCLEOTIDE SEQUENCE [LARGE SCALE GENOMIC DNA]</scope>
    <source>
        <strain evidence="1 2">Ve08.2h10</strain>
    </source>
</reference>
<gene>
    <name evidence="1" type="ORF">PAXRUDRAFT_380422</name>
</gene>
<organism evidence="1 2">
    <name type="scientific">Paxillus rubicundulus Ve08.2h10</name>
    <dbReference type="NCBI Taxonomy" id="930991"/>
    <lineage>
        <taxon>Eukaryota</taxon>
        <taxon>Fungi</taxon>
        <taxon>Dikarya</taxon>
        <taxon>Basidiomycota</taxon>
        <taxon>Agaricomycotina</taxon>
        <taxon>Agaricomycetes</taxon>
        <taxon>Agaricomycetidae</taxon>
        <taxon>Boletales</taxon>
        <taxon>Paxilineae</taxon>
        <taxon>Paxillaceae</taxon>
        <taxon>Paxillus</taxon>
    </lineage>
</organism>
<accession>A0A0D0E968</accession>
<reference evidence="2" key="2">
    <citation type="submission" date="2015-01" db="EMBL/GenBank/DDBJ databases">
        <title>Evolutionary Origins and Diversification of the Mycorrhizal Mutualists.</title>
        <authorList>
            <consortium name="DOE Joint Genome Institute"/>
            <consortium name="Mycorrhizal Genomics Consortium"/>
            <person name="Kohler A."/>
            <person name="Kuo A."/>
            <person name="Nagy L.G."/>
            <person name="Floudas D."/>
            <person name="Copeland A."/>
            <person name="Barry K.W."/>
            <person name="Cichocki N."/>
            <person name="Veneault-Fourrey C."/>
            <person name="LaButti K."/>
            <person name="Lindquist E.A."/>
            <person name="Lipzen A."/>
            <person name="Lundell T."/>
            <person name="Morin E."/>
            <person name="Murat C."/>
            <person name="Riley R."/>
            <person name="Ohm R."/>
            <person name="Sun H."/>
            <person name="Tunlid A."/>
            <person name="Henrissat B."/>
            <person name="Grigoriev I.V."/>
            <person name="Hibbett D.S."/>
            <person name="Martin F."/>
        </authorList>
    </citation>
    <scope>NUCLEOTIDE SEQUENCE [LARGE SCALE GENOMIC DNA]</scope>
    <source>
        <strain evidence="2">Ve08.2h10</strain>
    </source>
</reference>